<protein>
    <submittedName>
        <fullName evidence="1">Uncharacterized protein</fullName>
    </submittedName>
</protein>
<evidence type="ECO:0000313" key="2">
    <source>
        <dbReference type="Proteomes" id="UP001497516"/>
    </source>
</evidence>
<dbReference type="Proteomes" id="UP001497516">
    <property type="component" value="Chromosome 4"/>
</dbReference>
<dbReference type="AlphaFoldDB" id="A0AAV2E6K6"/>
<accession>A0AAV2E6K6</accession>
<gene>
    <name evidence="1" type="ORF">LTRI10_LOCUS22587</name>
</gene>
<proteinExistence type="predicted"/>
<name>A0AAV2E6K6_9ROSI</name>
<organism evidence="1 2">
    <name type="scientific">Linum trigynum</name>
    <dbReference type="NCBI Taxonomy" id="586398"/>
    <lineage>
        <taxon>Eukaryota</taxon>
        <taxon>Viridiplantae</taxon>
        <taxon>Streptophyta</taxon>
        <taxon>Embryophyta</taxon>
        <taxon>Tracheophyta</taxon>
        <taxon>Spermatophyta</taxon>
        <taxon>Magnoliopsida</taxon>
        <taxon>eudicotyledons</taxon>
        <taxon>Gunneridae</taxon>
        <taxon>Pentapetalae</taxon>
        <taxon>rosids</taxon>
        <taxon>fabids</taxon>
        <taxon>Malpighiales</taxon>
        <taxon>Linaceae</taxon>
        <taxon>Linum</taxon>
    </lineage>
</organism>
<sequence length="106" mass="11032">MQLFVVGGAFSLVESVGINSTSAHPASCLLNQSRLAVKPLPRTITRSSMVGRAPTYISSASAFDESGAVAHLLRIRHNHALPSKTGSPSSCSGLAIEGDPPFLCLL</sequence>
<reference evidence="1 2" key="1">
    <citation type="submission" date="2024-04" db="EMBL/GenBank/DDBJ databases">
        <authorList>
            <person name="Fracassetti M."/>
        </authorList>
    </citation>
    <scope>NUCLEOTIDE SEQUENCE [LARGE SCALE GENOMIC DNA]</scope>
</reference>
<evidence type="ECO:0000313" key="1">
    <source>
        <dbReference type="EMBL" id="CAL1381190.1"/>
    </source>
</evidence>
<dbReference type="EMBL" id="OZ034817">
    <property type="protein sequence ID" value="CAL1381190.1"/>
    <property type="molecule type" value="Genomic_DNA"/>
</dbReference>
<keyword evidence="2" id="KW-1185">Reference proteome</keyword>